<feature type="compositionally biased region" description="Basic and acidic residues" evidence="1">
    <location>
        <begin position="170"/>
        <end position="206"/>
    </location>
</feature>
<feature type="compositionally biased region" description="Basic and acidic residues" evidence="1">
    <location>
        <begin position="1"/>
        <end position="18"/>
    </location>
</feature>
<protein>
    <submittedName>
        <fullName evidence="2">Uncharacterized protein</fullName>
    </submittedName>
</protein>
<dbReference type="GO" id="GO:0009631">
    <property type="term" value="P:cold acclimation"/>
    <property type="evidence" value="ECO:0007669"/>
    <property type="project" value="TreeGrafter"/>
</dbReference>
<gene>
    <name evidence="2" type="ORF">Sjap_025913</name>
</gene>
<feature type="region of interest" description="Disordered" evidence="1">
    <location>
        <begin position="1"/>
        <end position="21"/>
    </location>
</feature>
<evidence type="ECO:0000256" key="1">
    <source>
        <dbReference type="SAM" id="MobiDB-lite"/>
    </source>
</evidence>
<evidence type="ECO:0000313" key="2">
    <source>
        <dbReference type="EMBL" id="KAK9085502.1"/>
    </source>
</evidence>
<dbReference type="PANTHER" id="PTHR47877:SF3">
    <property type="entry name" value="LATE EMBRYOGENESIS ABUNDANT DOMAIN-CONTAINING PROTEIN _ LEA DOMAIN-CONTAINING PROTEIN"/>
    <property type="match status" value="1"/>
</dbReference>
<name>A0AAP0E704_9MAGN</name>
<proteinExistence type="predicted"/>
<feature type="region of interest" description="Disordered" evidence="1">
    <location>
        <begin position="170"/>
        <end position="207"/>
    </location>
</feature>
<dbReference type="Proteomes" id="UP001417504">
    <property type="component" value="Unassembled WGS sequence"/>
</dbReference>
<evidence type="ECO:0000313" key="3">
    <source>
        <dbReference type="Proteomes" id="UP001417504"/>
    </source>
</evidence>
<sequence length="270" mass="29044">MASEQMSKREQSKEEKEPTTVVLKIKHQYESQAAKEAAEFQTAKQNKATAAQEDTQGLGSITGYAAQKGTEAKDTAIGGVKAAAGYTAETAQEGYSATKESVVGAGKSALEYTKHTAEKAKDYAAHKAVEGKDATVETGWRAAEFSLRKAAEATEAIANVGRKVAGYAGEKADEAKEAKEVKEQDSMRSPEHKKEIREGSSEKWEDAPTDLKQSFAMETMPTEDLNVMKAQEESNKQGGLLGAAGETLVEIMQNTKDMVIGGTQEPEKKE</sequence>
<accession>A0AAP0E704</accession>
<dbReference type="PANTHER" id="PTHR47877">
    <property type="entry name" value="LATE EMBRYOGENESIS ABUNDANT DOMAIN-CONTAINING PROTEIN / LEA DOMAIN-CONTAINING PROTEIN"/>
    <property type="match status" value="1"/>
</dbReference>
<dbReference type="EMBL" id="JBBNAE010000011">
    <property type="protein sequence ID" value="KAK9085502.1"/>
    <property type="molecule type" value="Genomic_DNA"/>
</dbReference>
<reference evidence="2 3" key="1">
    <citation type="submission" date="2024-01" db="EMBL/GenBank/DDBJ databases">
        <title>Genome assemblies of Stephania.</title>
        <authorList>
            <person name="Yang L."/>
        </authorList>
    </citation>
    <scope>NUCLEOTIDE SEQUENCE [LARGE SCALE GENOMIC DNA]</scope>
    <source>
        <strain evidence="2">QJT</strain>
        <tissue evidence="2">Leaf</tissue>
    </source>
</reference>
<dbReference type="AlphaFoldDB" id="A0AAP0E704"/>
<comment type="caution">
    <text evidence="2">The sequence shown here is derived from an EMBL/GenBank/DDBJ whole genome shotgun (WGS) entry which is preliminary data.</text>
</comment>
<keyword evidence="3" id="KW-1185">Reference proteome</keyword>
<organism evidence="2 3">
    <name type="scientific">Stephania japonica</name>
    <dbReference type="NCBI Taxonomy" id="461633"/>
    <lineage>
        <taxon>Eukaryota</taxon>
        <taxon>Viridiplantae</taxon>
        <taxon>Streptophyta</taxon>
        <taxon>Embryophyta</taxon>
        <taxon>Tracheophyta</taxon>
        <taxon>Spermatophyta</taxon>
        <taxon>Magnoliopsida</taxon>
        <taxon>Ranunculales</taxon>
        <taxon>Menispermaceae</taxon>
        <taxon>Menispermoideae</taxon>
        <taxon>Cissampelideae</taxon>
        <taxon>Stephania</taxon>
    </lineage>
</organism>
<dbReference type="GO" id="GO:0005829">
    <property type="term" value="C:cytosol"/>
    <property type="evidence" value="ECO:0007669"/>
    <property type="project" value="TreeGrafter"/>
</dbReference>